<name>A0A5R8Q8T4_9FIRM</name>
<dbReference type="InterPro" id="IPR023214">
    <property type="entry name" value="HAD_sf"/>
</dbReference>
<dbReference type="SFLD" id="SFLDG01140">
    <property type="entry name" value="C2.B:_Phosphomannomutase_and_P"/>
    <property type="match status" value="1"/>
</dbReference>
<comment type="caution">
    <text evidence="1">The sequence shown here is derived from an EMBL/GenBank/DDBJ whole genome shotgun (WGS) entry which is preliminary data.</text>
</comment>
<dbReference type="PANTHER" id="PTHR10000">
    <property type="entry name" value="PHOSPHOSERINE PHOSPHATASE"/>
    <property type="match status" value="1"/>
</dbReference>
<dbReference type="PROSITE" id="PS01229">
    <property type="entry name" value="COF_2"/>
    <property type="match status" value="1"/>
</dbReference>
<dbReference type="OrthoDB" id="9790031at2"/>
<dbReference type="GO" id="GO:0000287">
    <property type="term" value="F:magnesium ion binding"/>
    <property type="evidence" value="ECO:0007669"/>
    <property type="project" value="TreeGrafter"/>
</dbReference>
<dbReference type="Gene3D" id="3.30.1240.10">
    <property type="match status" value="1"/>
</dbReference>
<dbReference type="RefSeq" id="WP_138191691.1">
    <property type="nucleotide sequence ID" value="NZ_VBWP01000009.1"/>
</dbReference>
<sequence>MYKLALFDIDGTLTKEDGTIDSAVIAAVQKAGQNGTRIILASGRPTFGMLDLAKTFALDKNDGYIISYNGCALYHVPTQKYIIEHFMAEEIVKQLAQAVRQHPEVAPIYYENEKIVTTARNQYVDFEAEVNGSVAYDINHTPLHTPKVIWAAKPSALDAIEAQVRAQFGELCTIARSLPCFLEFTPHGIDKGFAIEEVCKQLGVDIADTFACGDGGNDKTMIERAGIGVAMANGRDDVKAVADFIAPPNSENGVIVAIEKYLL</sequence>
<dbReference type="EMBL" id="VBWP01000009">
    <property type="protein sequence ID" value="TLG72025.1"/>
    <property type="molecule type" value="Genomic_DNA"/>
</dbReference>
<protein>
    <submittedName>
        <fullName evidence="1">HAD family phosphatase</fullName>
    </submittedName>
</protein>
<evidence type="ECO:0000313" key="1">
    <source>
        <dbReference type="EMBL" id="TLG72025.1"/>
    </source>
</evidence>
<dbReference type="InterPro" id="IPR006379">
    <property type="entry name" value="HAD-SF_hydro_IIB"/>
</dbReference>
<dbReference type="NCBIfam" id="TIGR00099">
    <property type="entry name" value="Cof-subfamily"/>
    <property type="match status" value="1"/>
</dbReference>
<dbReference type="GO" id="GO:0005829">
    <property type="term" value="C:cytosol"/>
    <property type="evidence" value="ECO:0007669"/>
    <property type="project" value="TreeGrafter"/>
</dbReference>
<organism evidence="1 2">
    <name type="scientific">Culicoidibacter larvae</name>
    <dbReference type="NCBI Taxonomy" id="2579976"/>
    <lineage>
        <taxon>Bacteria</taxon>
        <taxon>Bacillati</taxon>
        <taxon>Bacillota</taxon>
        <taxon>Culicoidibacteria</taxon>
        <taxon>Culicoidibacterales</taxon>
        <taxon>Culicoidibacteraceae</taxon>
        <taxon>Culicoidibacter</taxon>
    </lineage>
</organism>
<dbReference type="SFLD" id="SFLDG01144">
    <property type="entry name" value="C2.B.4:_PGP_Like"/>
    <property type="match status" value="1"/>
</dbReference>
<dbReference type="Pfam" id="PF08282">
    <property type="entry name" value="Hydrolase_3"/>
    <property type="match status" value="1"/>
</dbReference>
<dbReference type="SFLD" id="SFLDS00003">
    <property type="entry name" value="Haloacid_Dehalogenase"/>
    <property type="match status" value="1"/>
</dbReference>
<accession>A0A5R8Q8T4</accession>
<gene>
    <name evidence="1" type="ORF">FEZ08_09335</name>
</gene>
<keyword evidence="2" id="KW-1185">Reference proteome</keyword>
<reference evidence="1 2" key="1">
    <citation type="submission" date="2019-05" db="EMBL/GenBank/DDBJ databases">
        <title>Culicoidintestinum kansasii gen. nov., sp. nov. from the gastrointestinal tract of the biting midge, Culicoides sonorensis.</title>
        <authorList>
            <person name="Neupane S."/>
            <person name="Ghosh A."/>
            <person name="Gunther S."/>
            <person name="Martin K."/>
            <person name="Zurek L."/>
        </authorList>
    </citation>
    <scope>NUCLEOTIDE SEQUENCE [LARGE SCALE GENOMIC DNA]</scope>
    <source>
        <strain evidence="1 2">CS-1</strain>
    </source>
</reference>
<evidence type="ECO:0000313" key="2">
    <source>
        <dbReference type="Proteomes" id="UP000306912"/>
    </source>
</evidence>
<dbReference type="Proteomes" id="UP000306912">
    <property type="component" value="Unassembled WGS sequence"/>
</dbReference>
<dbReference type="SUPFAM" id="SSF56784">
    <property type="entry name" value="HAD-like"/>
    <property type="match status" value="1"/>
</dbReference>
<dbReference type="InterPro" id="IPR036412">
    <property type="entry name" value="HAD-like_sf"/>
</dbReference>
<dbReference type="GO" id="GO:0016791">
    <property type="term" value="F:phosphatase activity"/>
    <property type="evidence" value="ECO:0007669"/>
    <property type="project" value="TreeGrafter"/>
</dbReference>
<dbReference type="InParanoid" id="A0A5R8Q8T4"/>
<dbReference type="Gene3D" id="3.40.50.1000">
    <property type="entry name" value="HAD superfamily/HAD-like"/>
    <property type="match status" value="1"/>
</dbReference>
<dbReference type="NCBIfam" id="TIGR01484">
    <property type="entry name" value="HAD-SF-IIB"/>
    <property type="match status" value="1"/>
</dbReference>
<dbReference type="CDD" id="cd07516">
    <property type="entry name" value="HAD_Pase"/>
    <property type="match status" value="1"/>
</dbReference>
<proteinExistence type="predicted"/>
<dbReference type="AlphaFoldDB" id="A0A5R8Q8T4"/>
<dbReference type="PANTHER" id="PTHR10000:SF8">
    <property type="entry name" value="HAD SUPERFAMILY HYDROLASE-LIKE, TYPE 3"/>
    <property type="match status" value="1"/>
</dbReference>
<dbReference type="InterPro" id="IPR000150">
    <property type="entry name" value="Cof"/>
</dbReference>